<dbReference type="RefSeq" id="WP_167926958.1">
    <property type="nucleotide sequence ID" value="NZ_JAATVY010000015.1"/>
</dbReference>
<evidence type="ECO:0000313" key="2">
    <source>
        <dbReference type="EMBL" id="NJC72054.1"/>
    </source>
</evidence>
<gene>
    <name evidence="2" type="ORF">HC031_20380</name>
</gene>
<sequence>MRKVFTVVWLVGLVLAEGGSSGGLRFADTAGPIARAASSGAPLQTVLAGTPSPSPSPSATASPAPSPSPSPSPSRSTAPTVKATRAPIPPAVLNEGPKWLMTKVPAASRQAVVVEAASTGTSYAKLSAFQRTTGGGWHRVLGPVSARIGSSGFSWSHREGVPSTPIGVFALPLAFGWANPGTRMAWRTATTDSVWVDDPTSAYYDTWQTAPANGRWKSAEQLHIPVYQLALWININPSHTPNAGSAFFVHLANGGATAGCVAVDESSLRWLLGWMDPAAGPRIVMGPGSTLNQ</sequence>
<evidence type="ECO:0000313" key="3">
    <source>
        <dbReference type="Proteomes" id="UP000722989"/>
    </source>
</evidence>
<reference evidence="2 3" key="1">
    <citation type="submission" date="2020-03" db="EMBL/GenBank/DDBJ databases">
        <title>WGS of the type strain of Planosporangium spp.</title>
        <authorList>
            <person name="Thawai C."/>
        </authorList>
    </citation>
    <scope>NUCLEOTIDE SEQUENCE [LARGE SCALE GENOMIC DNA]</scope>
    <source>
        <strain evidence="2 3">TBRC 5610</strain>
    </source>
</reference>
<comment type="caution">
    <text evidence="2">The sequence shown here is derived from an EMBL/GenBank/DDBJ whole genome shotgun (WGS) entry which is preliminary data.</text>
</comment>
<feature type="region of interest" description="Disordered" evidence="1">
    <location>
        <begin position="44"/>
        <end position="89"/>
    </location>
</feature>
<proteinExistence type="predicted"/>
<accession>A0ABX0Y3T4</accession>
<dbReference type="EMBL" id="JAATVY010000015">
    <property type="protein sequence ID" value="NJC72054.1"/>
    <property type="molecule type" value="Genomic_DNA"/>
</dbReference>
<keyword evidence="3" id="KW-1185">Reference proteome</keyword>
<evidence type="ECO:0008006" key="4">
    <source>
        <dbReference type="Google" id="ProtNLM"/>
    </source>
</evidence>
<dbReference type="PANTHER" id="PTHR38589">
    <property type="entry name" value="BLR0621 PROTEIN"/>
    <property type="match status" value="1"/>
</dbReference>
<organism evidence="2 3">
    <name type="scientific">Planosporangium thailandense</name>
    <dbReference type="NCBI Taxonomy" id="765197"/>
    <lineage>
        <taxon>Bacteria</taxon>
        <taxon>Bacillati</taxon>
        <taxon>Actinomycetota</taxon>
        <taxon>Actinomycetes</taxon>
        <taxon>Micromonosporales</taxon>
        <taxon>Micromonosporaceae</taxon>
        <taxon>Planosporangium</taxon>
    </lineage>
</organism>
<protein>
    <recommendedName>
        <fullName evidence="4">YkuD domain-containing protein</fullName>
    </recommendedName>
</protein>
<dbReference type="PANTHER" id="PTHR38589:SF1">
    <property type="entry name" value="BLR0621 PROTEIN"/>
    <property type="match status" value="1"/>
</dbReference>
<evidence type="ECO:0000256" key="1">
    <source>
        <dbReference type="SAM" id="MobiDB-lite"/>
    </source>
</evidence>
<dbReference type="Proteomes" id="UP000722989">
    <property type="component" value="Unassembled WGS sequence"/>
</dbReference>
<name>A0ABX0Y3T4_9ACTN</name>